<reference evidence="2" key="1">
    <citation type="submission" date="2020-01" db="EMBL/GenBank/DDBJ databases">
        <authorList>
            <person name="Richard D."/>
        </authorList>
    </citation>
    <scope>NUCLEOTIDE SEQUENCE</scope>
    <source>
        <strain evidence="2">JP541</strain>
    </source>
</reference>
<sequence>FAMTVDHIAWLLFPGYAKGALPVVMHIIGRLTCPIMCYFIAEGYYHTRNIHKYTFRLFLFAVISHFAYSFASNDFV</sequence>
<evidence type="ECO:0000256" key="1">
    <source>
        <dbReference type="SAM" id="Phobius"/>
    </source>
</evidence>
<dbReference type="EMBL" id="JAABFR010000020">
    <property type="protein sequence ID" value="MBD4334497.1"/>
    <property type="molecule type" value="Genomic_DNA"/>
</dbReference>
<comment type="caution">
    <text evidence="2">The sequence shown here is derived from an EMBL/GenBank/DDBJ whole genome shotgun (WGS) entry which is preliminary data.</text>
</comment>
<dbReference type="AlphaFoldDB" id="A0A8I0L601"/>
<feature type="non-terminal residue" evidence="2">
    <location>
        <position position="76"/>
    </location>
</feature>
<dbReference type="Proteomes" id="UP000653002">
    <property type="component" value="Unassembled WGS sequence"/>
</dbReference>
<evidence type="ECO:0000313" key="2">
    <source>
        <dbReference type="EMBL" id="MBD4334497.1"/>
    </source>
</evidence>
<organism evidence="2 3">
    <name type="scientific">Xanthomonas citri pv. citri</name>
    <dbReference type="NCBI Taxonomy" id="611301"/>
    <lineage>
        <taxon>Bacteria</taxon>
        <taxon>Pseudomonadati</taxon>
        <taxon>Pseudomonadota</taxon>
        <taxon>Gammaproteobacteria</taxon>
        <taxon>Lysobacterales</taxon>
        <taxon>Lysobacteraceae</taxon>
        <taxon>Xanthomonas</taxon>
    </lineage>
</organism>
<dbReference type="Pfam" id="PF05857">
    <property type="entry name" value="TraX"/>
    <property type="match status" value="1"/>
</dbReference>
<keyword evidence="1" id="KW-0472">Membrane</keyword>
<proteinExistence type="predicted"/>
<evidence type="ECO:0000313" key="3">
    <source>
        <dbReference type="Proteomes" id="UP000653002"/>
    </source>
</evidence>
<gene>
    <name evidence="2" type="ORF">GUH15_00080</name>
</gene>
<dbReference type="InterPro" id="IPR008875">
    <property type="entry name" value="TraX"/>
</dbReference>
<keyword evidence="1" id="KW-0812">Transmembrane</keyword>
<feature type="transmembrane region" description="Helical" evidence="1">
    <location>
        <begin position="20"/>
        <end position="41"/>
    </location>
</feature>
<keyword evidence="1" id="KW-1133">Transmembrane helix</keyword>
<feature type="non-terminal residue" evidence="2">
    <location>
        <position position="1"/>
    </location>
</feature>
<protein>
    <submittedName>
        <fullName evidence="2">Conjugal transfer protein TraX</fullName>
    </submittedName>
</protein>
<feature type="transmembrane region" description="Helical" evidence="1">
    <location>
        <begin position="53"/>
        <end position="71"/>
    </location>
</feature>
<name>A0A8I0L601_XANCI</name>
<accession>A0A8I0L601</accession>